<protein>
    <submittedName>
        <fullName evidence="1">Uncharacterized protein</fullName>
    </submittedName>
</protein>
<dbReference type="AlphaFoldDB" id="A0A9P0PY35"/>
<reference evidence="1" key="1">
    <citation type="submission" date="2022-03" db="EMBL/GenBank/DDBJ databases">
        <authorList>
            <person name="Sayadi A."/>
        </authorList>
    </citation>
    <scope>NUCLEOTIDE SEQUENCE</scope>
</reference>
<proteinExistence type="predicted"/>
<name>A0A9P0PY35_ACAOB</name>
<gene>
    <name evidence="1" type="ORF">ACAOBT_LOCUS24246</name>
</gene>
<evidence type="ECO:0000313" key="1">
    <source>
        <dbReference type="EMBL" id="CAH1998242.1"/>
    </source>
</evidence>
<sequence>MRSYNLVLQSTGIKNCTKSKKSAKEIWECLLDEEMLNMITNCTNIKRHCTQFQQGQGR</sequence>
<accession>A0A9P0PY35</accession>
<dbReference type="OrthoDB" id="6779804at2759"/>
<dbReference type="EMBL" id="CAKOFQ010007319">
    <property type="protein sequence ID" value="CAH1998242.1"/>
    <property type="molecule type" value="Genomic_DNA"/>
</dbReference>
<organism evidence="1 2">
    <name type="scientific">Acanthoscelides obtectus</name>
    <name type="common">Bean weevil</name>
    <name type="synonym">Bruchus obtectus</name>
    <dbReference type="NCBI Taxonomy" id="200917"/>
    <lineage>
        <taxon>Eukaryota</taxon>
        <taxon>Metazoa</taxon>
        <taxon>Ecdysozoa</taxon>
        <taxon>Arthropoda</taxon>
        <taxon>Hexapoda</taxon>
        <taxon>Insecta</taxon>
        <taxon>Pterygota</taxon>
        <taxon>Neoptera</taxon>
        <taxon>Endopterygota</taxon>
        <taxon>Coleoptera</taxon>
        <taxon>Polyphaga</taxon>
        <taxon>Cucujiformia</taxon>
        <taxon>Chrysomeloidea</taxon>
        <taxon>Chrysomelidae</taxon>
        <taxon>Bruchinae</taxon>
        <taxon>Bruchini</taxon>
        <taxon>Acanthoscelides</taxon>
    </lineage>
</organism>
<evidence type="ECO:0000313" key="2">
    <source>
        <dbReference type="Proteomes" id="UP001152888"/>
    </source>
</evidence>
<dbReference type="Proteomes" id="UP001152888">
    <property type="component" value="Unassembled WGS sequence"/>
</dbReference>
<keyword evidence="2" id="KW-1185">Reference proteome</keyword>
<comment type="caution">
    <text evidence="1">The sequence shown here is derived from an EMBL/GenBank/DDBJ whole genome shotgun (WGS) entry which is preliminary data.</text>
</comment>